<gene>
    <name evidence="1" type="ORF">GSTUAT00008369001</name>
</gene>
<dbReference type="Proteomes" id="UP001412239">
    <property type="component" value="Unassembled WGS sequence"/>
</dbReference>
<sequence length="177" mass="20784">VFLARPYEILIPDSWHRLYFNRWEKKHRSPSVLERFRYQQCLVKVCSSFCEMAINTEGRPHKDPALARRSITVIVICLINLGNFFPRPKEYTELWRKSQEVFSCDCLDAHGFLGLREDELIGHLAKVFQECRMKDSIRLVRGRRGCVDRFAGIPLKENGISVVKSHPIKGGRHWWKT</sequence>
<reference evidence="1" key="1">
    <citation type="submission" date="2015-10" db="EMBL/GenBank/DDBJ databases">
        <authorList>
            <person name="Regsiter A."/>
            <person name="william w."/>
        </authorList>
    </citation>
    <scope>NUCLEOTIDE SEQUENCE</scope>
    <source>
        <strain evidence="1">Montdore</strain>
    </source>
</reference>
<name>A0A292PM26_9PEZI</name>
<dbReference type="EMBL" id="LN891198">
    <property type="protein sequence ID" value="CUS07540.1"/>
    <property type="molecule type" value="Genomic_DNA"/>
</dbReference>
<keyword evidence="2" id="KW-1185">Reference proteome</keyword>
<protein>
    <submittedName>
        <fullName evidence="1">Uncharacterized protein</fullName>
    </submittedName>
</protein>
<evidence type="ECO:0000313" key="1">
    <source>
        <dbReference type="EMBL" id="CUS07540.1"/>
    </source>
</evidence>
<evidence type="ECO:0000313" key="2">
    <source>
        <dbReference type="Proteomes" id="UP001412239"/>
    </source>
</evidence>
<organism evidence="1 2">
    <name type="scientific">Tuber aestivum</name>
    <name type="common">summer truffle</name>
    <dbReference type="NCBI Taxonomy" id="59557"/>
    <lineage>
        <taxon>Eukaryota</taxon>
        <taxon>Fungi</taxon>
        <taxon>Dikarya</taxon>
        <taxon>Ascomycota</taxon>
        <taxon>Pezizomycotina</taxon>
        <taxon>Pezizomycetes</taxon>
        <taxon>Pezizales</taxon>
        <taxon>Tuberaceae</taxon>
        <taxon>Tuber</taxon>
    </lineage>
</organism>
<proteinExistence type="predicted"/>
<feature type="non-terminal residue" evidence="1">
    <location>
        <position position="1"/>
    </location>
</feature>
<accession>A0A292PM26</accession>
<feature type="non-terminal residue" evidence="1">
    <location>
        <position position="177"/>
    </location>
</feature>
<dbReference type="AlphaFoldDB" id="A0A292PM26"/>